<keyword evidence="7" id="KW-1185">Reference proteome</keyword>
<dbReference type="PANTHER" id="PTHR31744:SF219">
    <property type="entry name" value="NAC DOMAIN-CONTAINING PROTEIN 4"/>
    <property type="match status" value="1"/>
</dbReference>
<dbReference type="PANTHER" id="PTHR31744">
    <property type="entry name" value="PROTEIN CUP-SHAPED COTYLEDON 2-RELATED"/>
    <property type="match status" value="1"/>
</dbReference>
<evidence type="ECO:0000259" key="5">
    <source>
        <dbReference type="PROSITE" id="PS51005"/>
    </source>
</evidence>
<evidence type="ECO:0000313" key="7">
    <source>
        <dbReference type="Proteomes" id="UP000626092"/>
    </source>
</evidence>
<proteinExistence type="predicted"/>
<evidence type="ECO:0000256" key="1">
    <source>
        <dbReference type="ARBA" id="ARBA00023015"/>
    </source>
</evidence>
<dbReference type="InterPro" id="IPR003441">
    <property type="entry name" value="NAC-dom"/>
</dbReference>
<keyword evidence="3" id="KW-0804">Transcription</keyword>
<dbReference type="EMBL" id="WJXA01000010">
    <property type="protein sequence ID" value="KAF7130443.1"/>
    <property type="molecule type" value="Genomic_DNA"/>
</dbReference>
<keyword evidence="1" id="KW-0805">Transcription regulation</keyword>
<dbReference type="InterPro" id="IPR036093">
    <property type="entry name" value="NAC_dom_sf"/>
</dbReference>
<reference evidence="6" key="1">
    <citation type="submission" date="2019-11" db="EMBL/GenBank/DDBJ databases">
        <authorList>
            <person name="Liu Y."/>
            <person name="Hou J."/>
            <person name="Li T.-Q."/>
            <person name="Guan C.-H."/>
            <person name="Wu X."/>
            <person name="Wu H.-Z."/>
            <person name="Ling F."/>
            <person name="Zhang R."/>
            <person name="Shi X.-G."/>
            <person name="Ren J.-P."/>
            <person name="Chen E.-F."/>
            <person name="Sun J.-M."/>
        </authorList>
    </citation>
    <scope>NUCLEOTIDE SEQUENCE</scope>
    <source>
        <strain evidence="6">Adult_tree_wgs_1</strain>
        <tissue evidence="6">Leaves</tissue>
    </source>
</reference>
<dbReference type="SUPFAM" id="SSF101941">
    <property type="entry name" value="NAC domain"/>
    <property type="match status" value="1"/>
</dbReference>
<protein>
    <recommendedName>
        <fullName evidence="5">NAC domain-containing protein</fullName>
    </recommendedName>
</protein>
<dbReference type="AlphaFoldDB" id="A0A834LDW6"/>
<dbReference type="Pfam" id="PF02365">
    <property type="entry name" value="NAM"/>
    <property type="match status" value="1"/>
</dbReference>
<dbReference type="FunFam" id="2.170.150.80:FF:000006">
    <property type="entry name" value="NAC domain-containing protein 100-like"/>
    <property type="match status" value="1"/>
</dbReference>
<evidence type="ECO:0000313" key="6">
    <source>
        <dbReference type="EMBL" id="KAF7130443.1"/>
    </source>
</evidence>
<sequence length="327" mass="37372">MENDEKMELPPGFRFHPTDEELITHYLSKKVLDNCFYARAIGEVDLNKVEPWDLPWKAKMGEREWYFFCVKDRKYPTGLRTNRATEAGYWKATGKDKEIHRGKPLVGMKKTLVFYKGRAPKGEKTNWVMHEYRLEGKYSAYNMPQSPKNEWVISRVFQKCSGGKKTHISGLVKMEDYGEEELNSSPNLPPLMDYSAHVTCFSDQSEDKKPETNAIESFKSPLLPSSFSSKDSNFSPVSFPFAKVSVQETLFSTQFEPNIGNLQYPGSALMQDNSMLRFFLENNGIDMKRCSKAAFSPETDFSSAVSNQDDPITSEDGPVDLGCLWNY</sequence>
<feature type="domain" description="NAC" evidence="5">
    <location>
        <begin position="9"/>
        <end position="159"/>
    </location>
</feature>
<comment type="caution">
    <text evidence="6">The sequence shown here is derived from an EMBL/GenBank/DDBJ whole genome shotgun (WGS) entry which is preliminary data.</text>
</comment>
<dbReference type="GO" id="GO:0006355">
    <property type="term" value="P:regulation of DNA-templated transcription"/>
    <property type="evidence" value="ECO:0007669"/>
    <property type="project" value="InterPro"/>
</dbReference>
<evidence type="ECO:0000256" key="4">
    <source>
        <dbReference type="ARBA" id="ARBA00023242"/>
    </source>
</evidence>
<dbReference type="GO" id="GO:0000976">
    <property type="term" value="F:transcription cis-regulatory region binding"/>
    <property type="evidence" value="ECO:0007669"/>
    <property type="project" value="UniProtKB-ARBA"/>
</dbReference>
<keyword evidence="4" id="KW-0539">Nucleus</keyword>
<dbReference type="Gene3D" id="2.170.150.80">
    <property type="entry name" value="NAC domain"/>
    <property type="match status" value="1"/>
</dbReference>
<name>A0A834LDW6_RHOSS</name>
<dbReference type="OrthoDB" id="1424968at2759"/>
<evidence type="ECO:0000256" key="3">
    <source>
        <dbReference type="ARBA" id="ARBA00023163"/>
    </source>
</evidence>
<accession>A0A834LDW6</accession>
<gene>
    <name evidence="6" type="ORF">RHSIM_Rhsim10G0036100</name>
</gene>
<evidence type="ECO:0000256" key="2">
    <source>
        <dbReference type="ARBA" id="ARBA00023125"/>
    </source>
</evidence>
<dbReference type="PROSITE" id="PS51005">
    <property type="entry name" value="NAC"/>
    <property type="match status" value="1"/>
</dbReference>
<keyword evidence="2" id="KW-0238">DNA-binding</keyword>
<dbReference type="Proteomes" id="UP000626092">
    <property type="component" value="Unassembled WGS sequence"/>
</dbReference>
<organism evidence="6 7">
    <name type="scientific">Rhododendron simsii</name>
    <name type="common">Sims's rhododendron</name>
    <dbReference type="NCBI Taxonomy" id="118357"/>
    <lineage>
        <taxon>Eukaryota</taxon>
        <taxon>Viridiplantae</taxon>
        <taxon>Streptophyta</taxon>
        <taxon>Embryophyta</taxon>
        <taxon>Tracheophyta</taxon>
        <taxon>Spermatophyta</taxon>
        <taxon>Magnoliopsida</taxon>
        <taxon>eudicotyledons</taxon>
        <taxon>Gunneridae</taxon>
        <taxon>Pentapetalae</taxon>
        <taxon>asterids</taxon>
        <taxon>Ericales</taxon>
        <taxon>Ericaceae</taxon>
        <taxon>Ericoideae</taxon>
        <taxon>Rhodoreae</taxon>
        <taxon>Rhododendron</taxon>
    </lineage>
</organism>